<organism evidence="2 3">
    <name type="scientific">Kibdelosporangium persicum</name>
    <dbReference type="NCBI Taxonomy" id="2698649"/>
    <lineage>
        <taxon>Bacteria</taxon>
        <taxon>Bacillati</taxon>
        <taxon>Actinomycetota</taxon>
        <taxon>Actinomycetes</taxon>
        <taxon>Pseudonocardiales</taxon>
        <taxon>Pseudonocardiaceae</taxon>
        <taxon>Kibdelosporangium</taxon>
    </lineage>
</organism>
<dbReference type="SUPFAM" id="SSF48452">
    <property type="entry name" value="TPR-like"/>
    <property type="match status" value="1"/>
</dbReference>
<dbReference type="Gene3D" id="1.10.260.40">
    <property type="entry name" value="lambda repressor-like DNA-binding domains"/>
    <property type="match status" value="1"/>
</dbReference>
<gene>
    <name evidence="2" type="ORF">GC106_78650</name>
</gene>
<dbReference type="RefSeq" id="WP_173141726.1">
    <property type="nucleotide sequence ID" value="NZ_CBCSGW010000030.1"/>
</dbReference>
<dbReference type="SMART" id="SM00530">
    <property type="entry name" value="HTH_XRE"/>
    <property type="match status" value="1"/>
</dbReference>
<protein>
    <submittedName>
        <fullName evidence="2">Transcriptional regulator</fullName>
    </submittedName>
</protein>
<reference evidence="2 3" key="1">
    <citation type="submission" date="2020-01" db="EMBL/GenBank/DDBJ databases">
        <title>Kibdelosporangium persica a novel Actinomycetes from a hot desert in Iran.</title>
        <authorList>
            <person name="Safaei N."/>
            <person name="Zaburannyi N."/>
            <person name="Mueller R."/>
            <person name="Wink J."/>
        </authorList>
    </citation>
    <scope>NUCLEOTIDE SEQUENCE [LARGE SCALE GENOMIC DNA]</scope>
    <source>
        <strain evidence="2 3">4NS15</strain>
    </source>
</reference>
<dbReference type="InterPro" id="IPR010982">
    <property type="entry name" value="Lambda_DNA-bd_dom_sf"/>
</dbReference>
<dbReference type="InterPro" id="IPR027417">
    <property type="entry name" value="P-loop_NTPase"/>
</dbReference>
<dbReference type="PANTHER" id="PTHR47691:SF3">
    <property type="entry name" value="HTH-TYPE TRANSCRIPTIONAL REGULATOR RV0890C-RELATED"/>
    <property type="match status" value="1"/>
</dbReference>
<accession>A0ABX2FGT7</accession>
<evidence type="ECO:0000259" key="1">
    <source>
        <dbReference type="PROSITE" id="PS50943"/>
    </source>
</evidence>
<dbReference type="Gene3D" id="3.40.50.300">
    <property type="entry name" value="P-loop containing nucleotide triphosphate hydrolases"/>
    <property type="match status" value="1"/>
</dbReference>
<dbReference type="Pfam" id="PF13374">
    <property type="entry name" value="TPR_10"/>
    <property type="match status" value="2"/>
</dbReference>
<feature type="domain" description="HTH cro/C1-type" evidence="1">
    <location>
        <begin position="8"/>
        <end position="44"/>
    </location>
</feature>
<dbReference type="SMART" id="SM00028">
    <property type="entry name" value="TPR"/>
    <property type="match status" value="4"/>
</dbReference>
<dbReference type="InterPro" id="IPR019734">
    <property type="entry name" value="TPR_rpt"/>
</dbReference>
<dbReference type="InterPro" id="IPR011990">
    <property type="entry name" value="TPR-like_helical_dom_sf"/>
</dbReference>
<evidence type="ECO:0000313" key="2">
    <source>
        <dbReference type="EMBL" id="NRN70594.1"/>
    </source>
</evidence>
<evidence type="ECO:0000313" key="3">
    <source>
        <dbReference type="Proteomes" id="UP000763557"/>
    </source>
</evidence>
<dbReference type="Gene3D" id="1.25.40.10">
    <property type="entry name" value="Tetratricopeptide repeat domain"/>
    <property type="match status" value="2"/>
</dbReference>
<proteinExistence type="predicted"/>
<name>A0ABX2FGT7_9PSEU</name>
<comment type="caution">
    <text evidence="2">The sequence shown here is derived from an EMBL/GenBank/DDBJ whole genome shotgun (WGS) entry which is preliminary data.</text>
</comment>
<dbReference type="PROSITE" id="PS50943">
    <property type="entry name" value="HTH_CROC1"/>
    <property type="match status" value="1"/>
</dbReference>
<dbReference type="Proteomes" id="UP000763557">
    <property type="component" value="Unassembled WGS sequence"/>
</dbReference>
<sequence>MSEFGSELKRLREAAGLSLAALASAIPTSKGYLSKIENGKANVSRVIADACDKALQAKGQLAALAAKPAVPDGGSSRGSIGLPVGTRHFVGRVAELDRLSFMLSRQDAVGVCVVHGMAGVGKTTVAIAAARAAAADFPDGCLFFDFRGHTPGAPLLTPADSLRWVLGLLEVPGEKIPTDVNGMANLYQSLLHGRRILLVFDNVRTAQQVRQLLPAEPGCRVIITSRGRLPALDDAARIPLDVLSTEDSVDLFRSVAGHSVPIDDDQVPVIVKHCGMLPLAIRIIAARFVAGGWTTTGLAGRLADENTRLGSLDDGERSVASAFWVSYDMLPLDQRWFFGLLALLPTASAETSAVHAMAGLPPEQADLLLDRLHDANLLTRDERGFVELHDLMRTFAARYALPEISAEEQAAAAGRLVDHALAKVYAADELLEPYRFRPGVDLPAAREMPFGSVGAALSWLRRQWPALAQLTELASKYGWHRRCWQLAYILRSFFFRERLLEPWISTHKRALASAERNGDTDGVGMILNNLGMVYLELGDVSGAVECHDRAELCCRQAGDSRGATDAVSSRAWVSLSVGDYAAAERDLTSTLATYREAGRTRNVVIALRGLAFVLTATGRFDEALGHAHEARALAQLPREVLVTINCIAWIHYRAGRLDQAERQYQAALNLAELVDSDYELARAFLGMGNVAARRGEDDTAKTLWAHADDLGVMVNPIVLGEAQARLELT</sequence>
<dbReference type="SUPFAM" id="SSF47413">
    <property type="entry name" value="lambda repressor-like DNA-binding domains"/>
    <property type="match status" value="1"/>
</dbReference>
<dbReference type="InterPro" id="IPR001387">
    <property type="entry name" value="Cro/C1-type_HTH"/>
</dbReference>
<keyword evidence="3" id="KW-1185">Reference proteome</keyword>
<dbReference type="SUPFAM" id="SSF52540">
    <property type="entry name" value="P-loop containing nucleoside triphosphate hydrolases"/>
    <property type="match status" value="1"/>
</dbReference>
<dbReference type="PRINTS" id="PR00364">
    <property type="entry name" value="DISEASERSIST"/>
</dbReference>
<dbReference type="EMBL" id="JAAATY010000041">
    <property type="protein sequence ID" value="NRN70594.1"/>
    <property type="molecule type" value="Genomic_DNA"/>
</dbReference>
<dbReference type="Pfam" id="PF13560">
    <property type="entry name" value="HTH_31"/>
    <property type="match status" value="1"/>
</dbReference>
<dbReference type="PANTHER" id="PTHR47691">
    <property type="entry name" value="REGULATOR-RELATED"/>
    <property type="match status" value="1"/>
</dbReference>